<feature type="active site" description="For autocatalytic cleavage activity" evidence="12">
    <location>
        <position position="132"/>
    </location>
</feature>
<dbReference type="STRING" id="1817813.A2008_09095"/>
<keyword evidence="5 12" id="KW-0378">Hydrolase</keyword>
<evidence type="ECO:0000256" key="3">
    <source>
        <dbReference type="ARBA" id="ARBA00022705"/>
    </source>
</evidence>
<keyword evidence="10 12" id="KW-0234">DNA repair</keyword>
<dbReference type="InterPro" id="IPR006199">
    <property type="entry name" value="LexA_DNA-bd_dom"/>
</dbReference>
<dbReference type="PANTHER" id="PTHR33516">
    <property type="entry name" value="LEXA REPRESSOR"/>
    <property type="match status" value="1"/>
</dbReference>
<dbReference type="SUPFAM" id="SSF46785">
    <property type="entry name" value="Winged helix' DNA-binding domain"/>
    <property type="match status" value="1"/>
</dbReference>
<sequence>MQGTTISSRQKAILDFIISELKNRGSSPSIHEISEHIGVTSTSTVHYHLAELEKKGQIFRESKKSRSIRPAKWKFKTAAPEDAADVVEVPVIGEIAAGSPIFAYEYYHETIKIARSLISNSEAFILKVKGESMIEDLIDDGDMVLVKKQNYASNGDIIVALVDEDKATLKRFYLENGRFKLQPANKKLAPFYVDHLTILGRVISVIRPMERKAAILAD</sequence>
<keyword evidence="4 12" id="KW-0227">DNA damage</keyword>
<dbReference type="InterPro" id="IPR006197">
    <property type="entry name" value="Peptidase_S24_LexA"/>
</dbReference>
<comment type="function">
    <text evidence="12">Represses a number of genes involved in the response to DNA damage (SOS response), including recA and lexA. In the presence of single-stranded DNA, RecA interacts with LexA causing an autocatalytic cleavage which disrupts the DNA-binding part of LexA, leading to derepression of the SOS regulon and eventually DNA repair.</text>
</comment>
<evidence type="ECO:0000256" key="4">
    <source>
        <dbReference type="ARBA" id="ARBA00022763"/>
    </source>
</evidence>
<dbReference type="InterPro" id="IPR036286">
    <property type="entry name" value="LexA/Signal_pep-like_sf"/>
</dbReference>
<comment type="similarity">
    <text evidence="1 12 13">Belongs to the peptidase S24 family.</text>
</comment>
<evidence type="ECO:0000313" key="16">
    <source>
        <dbReference type="EMBL" id="OGM02244.1"/>
    </source>
</evidence>
<dbReference type="NCBIfam" id="TIGR00498">
    <property type="entry name" value="lexA"/>
    <property type="match status" value="1"/>
</dbReference>
<dbReference type="InterPro" id="IPR006200">
    <property type="entry name" value="LexA"/>
</dbReference>
<dbReference type="PRINTS" id="PR00726">
    <property type="entry name" value="LEXASERPTASE"/>
</dbReference>
<keyword evidence="6 12" id="KW-0068">Autocatalytic cleavage</keyword>
<dbReference type="CDD" id="cd00090">
    <property type="entry name" value="HTH_ARSR"/>
    <property type="match status" value="1"/>
</dbReference>
<dbReference type="GO" id="GO:0006281">
    <property type="term" value="P:DNA repair"/>
    <property type="evidence" value="ECO:0007669"/>
    <property type="project" value="UniProtKB-UniRule"/>
</dbReference>
<keyword evidence="3 12" id="KW-0235">DNA replication</keyword>
<organism evidence="16 17">
    <name type="scientific">Candidatus Wallbacteria bacterium GWC2_49_35</name>
    <dbReference type="NCBI Taxonomy" id="1817813"/>
    <lineage>
        <taxon>Bacteria</taxon>
        <taxon>Candidatus Walliibacteriota</taxon>
    </lineage>
</organism>
<accession>A0A1F7WHD6</accession>
<dbReference type="InterPro" id="IPR050077">
    <property type="entry name" value="LexA_repressor"/>
</dbReference>
<feature type="DNA-binding region" description="H-T-H motif" evidence="12">
    <location>
        <begin position="30"/>
        <end position="50"/>
    </location>
</feature>
<dbReference type="GO" id="GO:0045892">
    <property type="term" value="P:negative regulation of DNA-templated transcription"/>
    <property type="evidence" value="ECO:0007669"/>
    <property type="project" value="UniProtKB-UniRule"/>
</dbReference>
<evidence type="ECO:0000256" key="12">
    <source>
        <dbReference type="HAMAP-Rule" id="MF_00015"/>
    </source>
</evidence>
<dbReference type="Proteomes" id="UP000178735">
    <property type="component" value="Unassembled WGS sequence"/>
</dbReference>
<name>A0A1F7WHD6_9BACT</name>
<dbReference type="GO" id="GO:0003677">
    <property type="term" value="F:DNA binding"/>
    <property type="evidence" value="ECO:0007669"/>
    <property type="project" value="UniProtKB-UniRule"/>
</dbReference>
<evidence type="ECO:0000313" key="17">
    <source>
        <dbReference type="Proteomes" id="UP000178735"/>
    </source>
</evidence>
<evidence type="ECO:0000259" key="14">
    <source>
        <dbReference type="Pfam" id="PF00717"/>
    </source>
</evidence>
<dbReference type="InterPro" id="IPR039418">
    <property type="entry name" value="LexA-like"/>
</dbReference>
<reference evidence="16 17" key="1">
    <citation type="journal article" date="2016" name="Nat. Commun.">
        <title>Thousands of microbial genomes shed light on interconnected biogeochemical processes in an aquifer system.</title>
        <authorList>
            <person name="Anantharaman K."/>
            <person name="Brown C.T."/>
            <person name="Hug L.A."/>
            <person name="Sharon I."/>
            <person name="Castelle C.J."/>
            <person name="Probst A.J."/>
            <person name="Thomas B.C."/>
            <person name="Singh A."/>
            <person name="Wilkins M.J."/>
            <person name="Karaoz U."/>
            <person name="Brodie E.L."/>
            <person name="Williams K.H."/>
            <person name="Hubbard S.S."/>
            <person name="Banfield J.F."/>
        </authorList>
    </citation>
    <scope>NUCLEOTIDE SEQUENCE [LARGE SCALE GENOMIC DNA]</scope>
</reference>
<evidence type="ECO:0000256" key="8">
    <source>
        <dbReference type="ARBA" id="ARBA00023125"/>
    </source>
</evidence>
<dbReference type="GO" id="GO:0004252">
    <property type="term" value="F:serine-type endopeptidase activity"/>
    <property type="evidence" value="ECO:0007669"/>
    <property type="project" value="UniProtKB-UniRule"/>
</dbReference>
<evidence type="ECO:0000259" key="15">
    <source>
        <dbReference type="Pfam" id="PF01726"/>
    </source>
</evidence>
<dbReference type="AlphaFoldDB" id="A0A1F7WHD6"/>
<comment type="subunit">
    <text evidence="12">Homodimer.</text>
</comment>
<proteinExistence type="inferred from homology"/>
<dbReference type="GO" id="GO:0009432">
    <property type="term" value="P:SOS response"/>
    <property type="evidence" value="ECO:0007669"/>
    <property type="project" value="UniProtKB-UniRule"/>
</dbReference>
<feature type="site" description="Cleavage; by autolysis" evidence="12">
    <location>
        <begin position="97"/>
        <end position="98"/>
    </location>
</feature>
<keyword evidence="2 12" id="KW-0678">Repressor</keyword>
<keyword evidence="9 12" id="KW-0804">Transcription</keyword>
<evidence type="ECO:0000256" key="10">
    <source>
        <dbReference type="ARBA" id="ARBA00023204"/>
    </source>
</evidence>
<keyword evidence="7 12" id="KW-0805">Transcription regulation</keyword>
<feature type="active site" description="For autocatalytic cleavage activity" evidence="12">
    <location>
        <position position="170"/>
    </location>
</feature>
<evidence type="ECO:0000256" key="2">
    <source>
        <dbReference type="ARBA" id="ARBA00022491"/>
    </source>
</evidence>
<keyword evidence="11 12" id="KW-0742">SOS response</keyword>
<evidence type="ECO:0000256" key="7">
    <source>
        <dbReference type="ARBA" id="ARBA00023015"/>
    </source>
</evidence>
<comment type="catalytic activity">
    <reaction evidence="12">
        <text>Hydrolysis of Ala-|-Gly bond in repressor LexA.</text>
        <dbReference type="EC" id="3.4.21.88"/>
    </reaction>
</comment>
<feature type="domain" description="LexA repressor DNA-binding" evidence="15">
    <location>
        <begin position="6"/>
        <end position="66"/>
    </location>
</feature>
<dbReference type="EMBL" id="MGFH01000213">
    <property type="protein sequence ID" value="OGM02244.1"/>
    <property type="molecule type" value="Genomic_DNA"/>
</dbReference>
<dbReference type="GO" id="GO:0006508">
    <property type="term" value="P:proteolysis"/>
    <property type="evidence" value="ECO:0007669"/>
    <property type="project" value="InterPro"/>
</dbReference>
<protein>
    <recommendedName>
        <fullName evidence="12">LexA repressor</fullName>
        <ecNumber evidence="12">3.4.21.88</ecNumber>
    </recommendedName>
</protein>
<evidence type="ECO:0000256" key="11">
    <source>
        <dbReference type="ARBA" id="ARBA00023236"/>
    </source>
</evidence>
<dbReference type="Pfam" id="PF00717">
    <property type="entry name" value="Peptidase_S24"/>
    <property type="match status" value="1"/>
</dbReference>
<keyword evidence="8 12" id="KW-0238">DNA-binding</keyword>
<dbReference type="InterPro" id="IPR011991">
    <property type="entry name" value="ArsR-like_HTH"/>
</dbReference>
<dbReference type="InterPro" id="IPR036390">
    <property type="entry name" value="WH_DNA-bd_sf"/>
</dbReference>
<evidence type="ECO:0000256" key="5">
    <source>
        <dbReference type="ARBA" id="ARBA00022801"/>
    </source>
</evidence>
<evidence type="ECO:0000256" key="1">
    <source>
        <dbReference type="ARBA" id="ARBA00007484"/>
    </source>
</evidence>
<evidence type="ECO:0000256" key="9">
    <source>
        <dbReference type="ARBA" id="ARBA00023163"/>
    </source>
</evidence>
<dbReference type="InterPro" id="IPR015927">
    <property type="entry name" value="Peptidase_S24_S26A/B/C"/>
</dbReference>
<dbReference type="Pfam" id="PF01726">
    <property type="entry name" value="LexA_DNA_bind"/>
    <property type="match status" value="1"/>
</dbReference>
<dbReference type="GO" id="GO:0006260">
    <property type="term" value="P:DNA replication"/>
    <property type="evidence" value="ECO:0007669"/>
    <property type="project" value="UniProtKB-UniRule"/>
</dbReference>
<dbReference type="Gene3D" id="2.10.109.10">
    <property type="entry name" value="Umud Fragment, subunit A"/>
    <property type="match status" value="1"/>
</dbReference>
<comment type="caution">
    <text evidence="16">The sequence shown here is derived from an EMBL/GenBank/DDBJ whole genome shotgun (WGS) entry which is preliminary data.</text>
</comment>
<evidence type="ECO:0000256" key="13">
    <source>
        <dbReference type="RuleBase" id="RU003991"/>
    </source>
</evidence>
<dbReference type="PANTHER" id="PTHR33516:SF2">
    <property type="entry name" value="LEXA REPRESSOR-RELATED"/>
    <property type="match status" value="1"/>
</dbReference>
<dbReference type="InterPro" id="IPR036388">
    <property type="entry name" value="WH-like_DNA-bd_sf"/>
</dbReference>
<dbReference type="FunFam" id="2.10.109.10:FF:000001">
    <property type="entry name" value="LexA repressor"/>
    <property type="match status" value="1"/>
</dbReference>
<gene>
    <name evidence="12" type="primary">lexA</name>
    <name evidence="16" type="ORF">A2008_09095</name>
</gene>
<feature type="domain" description="Peptidase S24/S26A/S26B/S26C" evidence="14">
    <location>
        <begin position="90"/>
        <end position="203"/>
    </location>
</feature>
<dbReference type="SUPFAM" id="SSF51306">
    <property type="entry name" value="LexA/Signal peptidase"/>
    <property type="match status" value="1"/>
</dbReference>
<dbReference type="HAMAP" id="MF_00015">
    <property type="entry name" value="LexA"/>
    <property type="match status" value="1"/>
</dbReference>
<dbReference type="CDD" id="cd06529">
    <property type="entry name" value="S24_LexA-like"/>
    <property type="match status" value="1"/>
</dbReference>
<dbReference type="EC" id="3.4.21.88" evidence="12"/>
<dbReference type="Gene3D" id="1.10.10.10">
    <property type="entry name" value="Winged helix-like DNA-binding domain superfamily/Winged helix DNA-binding domain"/>
    <property type="match status" value="1"/>
</dbReference>
<evidence type="ECO:0000256" key="6">
    <source>
        <dbReference type="ARBA" id="ARBA00022813"/>
    </source>
</evidence>